<dbReference type="PANTHER" id="PTHR40115:SF1">
    <property type="entry name" value="INNER MEMBRANE PROTEIN WITH PEPSY TM HELIX"/>
    <property type="match status" value="1"/>
</dbReference>
<dbReference type="PANTHER" id="PTHR40115">
    <property type="entry name" value="INNER MEMBRANE PROTEIN WITH PEPSY TM HELIX"/>
    <property type="match status" value="1"/>
</dbReference>
<feature type="transmembrane region" description="Helical" evidence="1">
    <location>
        <begin position="144"/>
        <end position="166"/>
    </location>
</feature>
<keyword evidence="1" id="KW-1133">Transmembrane helix</keyword>
<keyword evidence="5" id="KW-1185">Reference proteome</keyword>
<gene>
    <name evidence="2" type="ORF">CDG68_13115</name>
    <name evidence="3" type="ORF">EXU28_02920</name>
</gene>
<proteinExistence type="predicted"/>
<keyword evidence="1" id="KW-0812">Transmembrane</keyword>
<keyword evidence="1" id="KW-0472">Membrane</keyword>
<dbReference type="KEGG" id="awu:BEN71_09295"/>
<dbReference type="Proteomes" id="UP000279962">
    <property type="component" value="Chromosome"/>
</dbReference>
<dbReference type="RefSeq" id="WP_068974632.1">
    <property type="nucleotide sequence ID" value="NZ_CP031716.1"/>
</dbReference>
<dbReference type="Pfam" id="PF16357">
    <property type="entry name" value="PepSY_TM_like_2"/>
    <property type="match status" value="1"/>
</dbReference>
<dbReference type="EMBL" id="CP033133">
    <property type="protein sequence ID" value="AYO54526.1"/>
    <property type="molecule type" value="Genomic_DNA"/>
</dbReference>
<dbReference type="InterPro" id="IPR032307">
    <property type="entry name" value="PepSY_TM-like_2"/>
</dbReference>
<feature type="transmembrane region" description="Helical" evidence="1">
    <location>
        <begin position="12"/>
        <end position="36"/>
    </location>
</feature>
<dbReference type="EMBL" id="SGSQ01000003">
    <property type="protein sequence ID" value="RZG48741.1"/>
    <property type="molecule type" value="Genomic_DNA"/>
</dbReference>
<evidence type="ECO:0000313" key="4">
    <source>
        <dbReference type="Proteomes" id="UP000279962"/>
    </source>
</evidence>
<evidence type="ECO:0008006" key="6">
    <source>
        <dbReference type="Google" id="ProtNLM"/>
    </source>
</evidence>
<reference evidence="2 4" key="1">
    <citation type="submission" date="2018-10" db="EMBL/GenBank/DDBJ databases">
        <title>The complete genome of Acinetobacter wuhouensis strain WCHAW010062.</title>
        <authorList>
            <person name="Hu Y."/>
            <person name="Long H."/>
            <person name="Feng Y."/>
            <person name="Zong Z."/>
        </authorList>
    </citation>
    <scope>NUCLEOTIDE SEQUENCE [LARGE SCALE GENOMIC DNA]</scope>
    <source>
        <strain evidence="2 4">WCHAW010062</strain>
    </source>
</reference>
<evidence type="ECO:0000313" key="3">
    <source>
        <dbReference type="EMBL" id="RZG48741.1"/>
    </source>
</evidence>
<organism evidence="3 5">
    <name type="scientific">Acinetobacter wuhouensis</name>
    <dbReference type="NCBI Taxonomy" id="1879050"/>
    <lineage>
        <taxon>Bacteria</taxon>
        <taxon>Pseudomonadati</taxon>
        <taxon>Pseudomonadota</taxon>
        <taxon>Gammaproteobacteria</taxon>
        <taxon>Moraxellales</taxon>
        <taxon>Moraxellaceae</taxon>
        <taxon>Acinetobacter</taxon>
    </lineage>
</organism>
<dbReference type="OrthoDB" id="27171at2"/>
<evidence type="ECO:0000256" key="1">
    <source>
        <dbReference type="SAM" id="Phobius"/>
    </source>
</evidence>
<dbReference type="Proteomes" id="UP000293863">
    <property type="component" value="Unassembled WGS sequence"/>
</dbReference>
<evidence type="ECO:0000313" key="2">
    <source>
        <dbReference type="EMBL" id="AYO54526.1"/>
    </source>
</evidence>
<protein>
    <recommendedName>
        <fullName evidence="6">Peptidase</fullName>
    </recommendedName>
</protein>
<reference evidence="3 5" key="2">
    <citation type="submission" date="2019-02" db="EMBL/GenBank/DDBJ databases">
        <title>The Batch Genome Submission of Acinetobacter spp. strains.</title>
        <authorList>
            <person name="Qin J."/>
            <person name="Hu Y."/>
            <person name="Ye H."/>
            <person name="Wei L."/>
            <person name="Feng Y."/>
            <person name="Zong Z."/>
        </authorList>
    </citation>
    <scope>NUCLEOTIDE SEQUENCE [LARGE SCALE GENOMIC DNA]</scope>
    <source>
        <strain evidence="3 5">WCHAW060049</strain>
    </source>
</reference>
<dbReference type="STRING" id="1879050.GCA_001696605_02013"/>
<evidence type="ECO:0000313" key="5">
    <source>
        <dbReference type="Proteomes" id="UP000293863"/>
    </source>
</evidence>
<dbReference type="AlphaFoldDB" id="A0A385C3Z5"/>
<sequence>MYQRRDFYRHARYVHGWLSAFAFIVLIFFSVTGLLLNHPEWFTPSKDENTETITLPPQLLTQIKGQENPSQQIVDYIRQNHELVGRYKSGEVMDNEVMIHMESPAGISDIYVTLDTGEAEITVKPASTVSFINDLHRGKNSGKAWSWLIDLSAIIITLLSLAGYILFLSIKTRLKTHIVLTILSLAILMLLVWSVV</sequence>
<accession>A0A385C3Z5</accession>
<name>A0A385C3Z5_9GAMM</name>
<feature type="transmembrane region" description="Helical" evidence="1">
    <location>
        <begin position="178"/>
        <end position="195"/>
    </location>
</feature>